<dbReference type="Pfam" id="PF09844">
    <property type="entry name" value="DUF2071"/>
    <property type="match status" value="1"/>
</dbReference>
<dbReference type="SUPFAM" id="SSF160104">
    <property type="entry name" value="Acetoacetate decarboxylase-like"/>
    <property type="match status" value="1"/>
</dbReference>
<dbReference type="InterPro" id="IPR023375">
    <property type="entry name" value="ADC_dom_sf"/>
</dbReference>
<dbReference type="PANTHER" id="PTHR39186:SF1">
    <property type="entry name" value="DUF2071 DOMAIN-CONTAINING PROTEIN"/>
    <property type="match status" value="1"/>
</dbReference>
<evidence type="ECO:0000313" key="1">
    <source>
        <dbReference type="EMBL" id="GAG42980.1"/>
    </source>
</evidence>
<sequence length="124" mass="14643">MMAFLTADWRDLLMINWAVTPERVARWVPRGCEVDCFEGRTFASLVAFQFRDTRVLKVPIPGHIDFEEVNLRLYVKRVMPDGEVRRGVVFVREIVPRRMIAWVARVIYGEPYVYMPMSHKRTVL</sequence>
<reference evidence="1" key="1">
    <citation type="journal article" date="2014" name="Front. Microbiol.">
        <title>High frequency of phylogenetically diverse reductive dehalogenase-homologous genes in deep subseafloor sedimentary metagenomes.</title>
        <authorList>
            <person name="Kawai M."/>
            <person name="Futagami T."/>
            <person name="Toyoda A."/>
            <person name="Takaki Y."/>
            <person name="Nishi S."/>
            <person name="Hori S."/>
            <person name="Arai W."/>
            <person name="Tsubouchi T."/>
            <person name="Morono Y."/>
            <person name="Uchiyama I."/>
            <person name="Ito T."/>
            <person name="Fujiyama A."/>
            <person name="Inagaki F."/>
            <person name="Takami H."/>
        </authorList>
    </citation>
    <scope>NUCLEOTIDE SEQUENCE</scope>
    <source>
        <strain evidence="1">Expedition CK06-06</strain>
    </source>
</reference>
<name>X0XIL2_9ZZZZ</name>
<dbReference type="EMBL" id="BARS01057784">
    <property type="protein sequence ID" value="GAG42980.1"/>
    <property type="molecule type" value="Genomic_DNA"/>
</dbReference>
<dbReference type="PANTHER" id="PTHR39186">
    <property type="entry name" value="DUF2071 FAMILY PROTEIN"/>
    <property type="match status" value="1"/>
</dbReference>
<dbReference type="InterPro" id="IPR018644">
    <property type="entry name" value="DUF2071"/>
</dbReference>
<dbReference type="AlphaFoldDB" id="X0XIL2"/>
<proteinExistence type="predicted"/>
<accession>X0XIL2</accession>
<protein>
    <submittedName>
        <fullName evidence="1">Uncharacterized protein</fullName>
    </submittedName>
</protein>
<organism evidence="1">
    <name type="scientific">marine sediment metagenome</name>
    <dbReference type="NCBI Taxonomy" id="412755"/>
    <lineage>
        <taxon>unclassified sequences</taxon>
        <taxon>metagenomes</taxon>
        <taxon>ecological metagenomes</taxon>
    </lineage>
</organism>
<gene>
    <name evidence="1" type="ORF">S01H1_84577</name>
</gene>
<comment type="caution">
    <text evidence="1">The sequence shown here is derived from an EMBL/GenBank/DDBJ whole genome shotgun (WGS) entry which is preliminary data.</text>
</comment>
<feature type="non-terminal residue" evidence="1">
    <location>
        <position position="124"/>
    </location>
</feature>